<gene>
    <name evidence="2" type="ORF">CRENBAI_001822</name>
</gene>
<proteinExistence type="predicted"/>
<dbReference type="EMBL" id="JAHHUM010001257">
    <property type="protein sequence ID" value="KAK5613080.1"/>
    <property type="molecule type" value="Genomic_DNA"/>
</dbReference>
<sequence>MGTALTKRKNQRSDAISSVAAKVRAARAFGEYLSNTNPENRNGADHLLSDTFPGQDCDSPDIGRLQNNNLPPHSNSLPITKTSQSHQPNPRTNLQLAPQVHILKAQVPLGLSKQRLSVERSLSTEEPPSDRGFEERVALKLPSMYTITREGGMTLGGPGSQETVELEVLKVLKGPREQPVPQSSSPVIYNLSCTSQPSVTAVRGSHHRSIHHGTSHHHTNQQQGGPSSSLQPLQSSRSASNIGDWGIKRGLSRQESSPNCVACIRVPCQSQRSLDLDTSPQDGGKHPKKLERVYSEDRTSTNDREDSYNSWFPKENMFSFQTATTTMQA</sequence>
<keyword evidence="3" id="KW-1185">Reference proteome</keyword>
<evidence type="ECO:0000313" key="3">
    <source>
        <dbReference type="Proteomes" id="UP001311232"/>
    </source>
</evidence>
<feature type="region of interest" description="Disordered" evidence="1">
    <location>
        <begin position="32"/>
        <end position="92"/>
    </location>
</feature>
<evidence type="ECO:0000313" key="2">
    <source>
        <dbReference type="EMBL" id="KAK5613080.1"/>
    </source>
</evidence>
<feature type="compositionally biased region" description="Low complexity" evidence="1">
    <location>
        <begin position="221"/>
        <end position="236"/>
    </location>
</feature>
<evidence type="ECO:0000256" key="1">
    <source>
        <dbReference type="SAM" id="MobiDB-lite"/>
    </source>
</evidence>
<dbReference type="PANTHER" id="PTHR32061">
    <property type="entry name" value="NMDA RECEPTOR SYNAPTONUCLEAR SIGNALING AND NEURONAL MIGRATION FACTOR"/>
    <property type="match status" value="1"/>
</dbReference>
<name>A0AAV9RVK0_9TELE</name>
<dbReference type="GO" id="GO:2001222">
    <property type="term" value="P:regulation of neuron migration"/>
    <property type="evidence" value="ECO:0007669"/>
    <property type="project" value="InterPro"/>
</dbReference>
<feature type="region of interest" description="Disordered" evidence="1">
    <location>
        <begin position="273"/>
        <end position="308"/>
    </location>
</feature>
<organism evidence="2 3">
    <name type="scientific">Crenichthys baileyi</name>
    <name type="common">White River springfish</name>
    <dbReference type="NCBI Taxonomy" id="28760"/>
    <lineage>
        <taxon>Eukaryota</taxon>
        <taxon>Metazoa</taxon>
        <taxon>Chordata</taxon>
        <taxon>Craniata</taxon>
        <taxon>Vertebrata</taxon>
        <taxon>Euteleostomi</taxon>
        <taxon>Actinopterygii</taxon>
        <taxon>Neopterygii</taxon>
        <taxon>Teleostei</taxon>
        <taxon>Neoteleostei</taxon>
        <taxon>Acanthomorphata</taxon>
        <taxon>Ovalentaria</taxon>
        <taxon>Atherinomorphae</taxon>
        <taxon>Cyprinodontiformes</taxon>
        <taxon>Goodeidae</taxon>
        <taxon>Crenichthys</taxon>
    </lineage>
</organism>
<dbReference type="GO" id="GO:0048168">
    <property type="term" value="P:regulation of neuronal synaptic plasticity"/>
    <property type="evidence" value="ECO:0007669"/>
    <property type="project" value="InterPro"/>
</dbReference>
<accession>A0AAV9RVK0</accession>
<dbReference type="AlphaFoldDB" id="A0AAV9RVK0"/>
<reference evidence="2 3" key="1">
    <citation type="submission" date="2021-06" db="EMBL/GenBank/DDBJ databases">
        <authorList>
            <person name="Palmer J.M."/>
        </authorList>
    </citation>
    <scope>NUCLEOTIDE SEQUENCE [LARGE SCALE GENOMIC DNA]</scope>
    <source>
        <strain evidence="2 3">MEX-2019</strain>
        <tissue evidence="2">Muscle</tissue>
    </source>
</reference>
<feature type="compositionally biased region" description="Low complexity" evidence="1">
    <location>
        <begin position="67"/>
        <end position="78"/>
    </location>
</feature>
<comment type="caution">
    <text evidence="2">The sequence shown here is derived from an EMBL/GenBank/DDBJ whole genome shotgun (WGS) entry which is preliminary data.</text>
</comment>
<feature type="compositionally biased region" description="Basic residues" evidence="1">
    <location>
        <begin position="204"/>
        <end position="219"/>
    </location>
</feature>
<feature type="compositionally biased region" description="Basic and acidic residues" evidence="1">
    <location>
        <begin position="290"/>
        <end position="307"/>
    </location>
</feature>
<feature type="compositionally biased region" description="Polar residues" evidence="1">
    <location>
        <begin position="79"/>
        <end position="92"/>
    </location>
</feature>
<dbReference type="InterPro" id="IPR033374">
    <property type="entry name" value="NSMF"/>
</dbReference>
<protein>
    <submittedName>
        <fullName evidence="2">Uncharacterized protein</fullName>
    </submittedName>
</protein>
<dbReference type="Proteomes" id="UP001311232">
    <property type="component" value="Unassembled WGS sequence"/>
</dbReference>
<feature type="region of interest" description="Disordered" evidence="1">
    <location>
        <begin position="199"/>
        <end position="244"/>
    </location>
</feature>